<gene>
    <name evidence="4" type="ORF">A2114_02240</name>
</gene>
<dbReference type="CDD" id="cd00462">
    <property type="entry name" value="PTH"/>
    <property type="match status" value="1"/>
</dbReference>
<evidence type="ECO:0008006" key="6">
    <source>
        <dbReference type="Google" id="ProtNLM"/>
    </source>
</evidence>
<dbReference type="Pfam" id="PF01195">
    <property type="entry name" value="Pept_tRNA_hydro"/>
    <property type="match status" value="1"/>
</dbReference>
<dbReference type="SUPFAM" id="SSF53178">
    <property type="entry name" value="Peptidyl-tRNA hydrolase-like"/>
    <property type="match status" value="1"/>
</dbReference>
<dbReference type="PANTHER" id="PTHR17224:SF1">
    <property type="entry name" value="PEPTIDYL-TRNA HYDROLASE"/>
    <property type="match status" value="1"/>
</dbReference>
<dbReference type="GO" id="GO:0000049">
    <property type="term" value="F:tRNA binding"/>
    <property type="evidence" value="ECO:0007669"/>
    <property type="project" value="UniProtKB-KW"/>
</dbReference>
<dbReference type="PANTHER" id="PTHR17224">
    <property type="entry name" value="PEPTIDYL-TRNA HYDROLASE"/>
    <property type="match status" value="1"/>
</dbReference>
<dbReference type="EMBL" id="MHTG01000022">
    <property type="protein sequence ID" value="OHA57077.1"/>
    <property type="molecule type" value="Genomic_DNA"/>
</dbReference>
<dbReference type="InterPro" id="IPR036416">
    <property type="entry name" value="Pept_tRNA_hydro_sf"/>
</dbReference>
<evidence type="ECO:0000256" key="1">
    <source>
        <dbReference type="ARBA" id="ARBA00022555"/>
    </source>
</evidence>
<dbReference type="Gene3D" id="3.40.50.1470">
    <property type="entry name" value="Peptidyl-tRNA hydrolase"/>
    <property type="match status" value="1"/>
</dbReference>
<keyword evidence="3" id="KW-0694">RNA-binding</keyword>
<dbReference type="Proteomes" id="UP000176494">
    <property type="component" value="Unassembled WGS sequence"/>
</dbReference>
<feature type="non-terminal residue" evidence="4">
    <location>
        <position position="164"/>
    </location>
</feature>
<evidence type="ECO:0000256" key="3">
    <source>
        <dbReference type="ARBA" id="ARBA00022884"/>
    </source>
</evidence>
<protein>
    <recommendedName>
        <fullName evidence="6">Aminoacyl-tRNA hydrolase</fullName>
    </recommendedName>
</protein>
<evidence type="ECO:0000256" key="2">
    <source>
        <dbReference type="ARBA" id="ARBA00022801"/>
    </source>
</evidence>
<evidence type="ECO:0000313" key="5">
    <source>
        <dbReference type="Proteomes" id="UP000176494"/>
    </source>
</evidence>
<dbReference type="AlphaFoldDB" id="A0A1G2Q942"/>
<keyword evidence="1" id="KW-0820">tRNA-binding</keyword>
<evidence type="ECO:0000313" key="4">
    <source>
        <dbReference type="EMBL" id="OHA57077.1"/>
    </source>
</evidence>
<keyword evidence="2" id="KW-0378">Hydrolase</keyword>
<accession>A0A1G2Q942</accession>
<name>A0A1G2Q942_9BACT</name>
<sequence>MSFIIVGLGNPGEEYEGTRHNAGRLAVSLLSDDWSDDQRTNSLIAKAKLGKKAVTLLLPETFMNLSGAAVKSLVKSVKAAAELVVIRDDLDLPLGRVKMTFARGAGGHRGVESVKRAVKTDKFYQIKIGISPTTPGGKLKKPQGEDKVQKFILSKFKPDELKIL</sequence>
<comment type="caution">
    <text evidence="4">The sequence shown here is derived from an EMBL/GenBank/DDBJ whole genome shotgun (WGS) entry which is preliminary data.</text>
</comment>
<reference evidence="4 5" key="1">
    <citation type="journal article" date="2016" name="Nat. Commun.">
        <title>Thousands of microbial genomes shed light on interconnected biogeochemical processes in an aquifer system.</title>
        <authorList>
            <person name="Anantharaman K."/>
            <person name="Brown C.T."/>
            <person name="Hug L.A."/>
            <person name="Sharon I."/>
            <person name="Castelle C.J."/>
            <person name="Probst A.J."/>
            <person name="Thomas B.C."/>
            <person name="Singh A."/>
            <person name="Wilkins M.J."/>
            <person name="Karaoz U."/>
            <person name="Brodie E.L."/>
            <person name="Williams K.H."/>
            <person name="Hubbard S.S."/>
            <person name="Banfield J.F."/>
        </authorList>
    </citation>
    <scope>NUCLEOTIDE SEQUENCE [LARGE SCALE GENOMIC DNA]</scope>
</reference>
<dbReference type="NCBIfam" id="TIGR00447">
    <property type="entry name" value="pth"/>
    <property type="match status" value="1"/>
</dbReference>
<organism evidence="4 5">
    <name type="scientific">Candidatus Vogelbacteria bacterium GWA1_51_14</name>
    <dbReference type="NCBI Taxonomy" id="1802435"/>
    <lineage>
        <taxon>Bacteria</taxon>
        <taxon>Candidatus Vogeliibacteriota</taxon>
    </lineage>
</organism>
<proteinExistence type="predicted"/>
<dbReference type="STRING" id="1802435.A2114_02240"/>
<dbReference type="InterPro" id="IPR001328">
    <property type="entry name" value="Pept_tRNA_hydro"/>
</dbReference>
<dbReference type="GO" id="GO:0004045">
    <property type="term" value="F:peptidyl-tRNA hydrolase activity"/>
    <property type="evidence" value="ECO:0007669"/>
    <property type="project" value="InterPro"/>
</dbReference>